<feature type="region of interest" description="Disordered" evidence="1">
    <location>
        <begin position="225"/>
        <end position="268"/>
    </location>
</feature>
<dbReference type="Proteomes" id="UP000639403">
    <property type="component" value="Unassembled WGS sequence"/>
</dbReference>
<accession>A0A8H7NV42</accession>
<sequence length="497" mass="54140">MPRHQRPPRGLQQRDGAKVKMREDNKTQYVRKLPGTIVHGERLFGRFTAEAPSAPGVMGVLDFSNPPSSIAAKHEQTLSNASSVHPADELVVSRTETSNHQASRSNPSMNTSNPRQSLSTVRRPTVQHGSLAAARTHPQGHHPYHIVPRHDQDDVSADPLAESHMRQSSAQYHQLPQQSPQMLLSTWEYHQEVLTHDPFDGARPIPLPAAEQRLPCIVIDDASPVGSPGPVTGSPRGMDLHSVVSESPSRYYHSAPESTESSYQRSAEMPESGRVQLASFPAQLNSIHAPMPITTLDRAQIVWTGSTSALLPSLPTRISMDVGRPSTHKSQYGANLVALPRIPRAWDLTPSVTHDPILRPSNPLAAQLLQPALPSMRAILEDYRGIRERDPLYGSRPIPLPEVECLLNGRIEEALLNTGESTETLPGLTLGTTSISSSMHATLLLNQAPAKSRASYQNAAFMRGTGHLGPVNTEDLDPMQAEAEKVLTAVGSLATHF</sequence>
<gene>
    <name evidence="2" type="ORF">IEO21_09096</name>
</gene>
<dbReference type="AlphaFoldDB" id="A0A8H7NV42"/>
<evidence type="ECO:0000256" key="1">
    <source>
        <dbReference type="SAM" id="MobiDB-lite"/>
    </source>
</evidence>
<protein>
    <submittedName>
        <fullName evidence="2">Uncharacterized protein</fullName>
    </submittedName>
</protein>
<feature type="compositionally biased region" description="Polar residues" evidence="1">
    <location>
        <begin position="256"/>
        <end position="265"/>
    </location>
</feature>
<feature type="region of interest" description="Disordered" evidence="1">
    <location>
        <begin position="92"/>
        <end position="177"/>
    </location>
</feature>
<feature type="compositionally biased region" description="Polar residues" evidence="1">
    <location>
        <begin position="94"/>
        <end position="122"/>
    </location>
</feature>
<proteinExistence type="predicted"/>
<feature type="region of interest" description="Disordered" evidence="1">
    <location>
        <begin position="1"/>
        <end position="20"/>
    </location>
</feature>
<name>A0A8H7NV42_9APHY</name>
<dbReference type="EMBL" id="JADOXO010000390">
    <property type="protein sequence ID" value="KAF9805320.1"/>
    <property type="molecule type" value="Genomic_DNA"/>
</dbReference>
<reference evidence="2" key="2">
    <citation type="journal article" name="Front. Microbiol.">
        <title>Degradative Capacity of Two Strains of Rhodonia placenta: From Phenotype to Genotype.</title>
        <authorList>
            <person name="Kolle M."/>
            <person name="Horta M.A.C."/>
            <person name="Nowrousian M."/>
            <person name="Ohm R.A."/>
            <person name="Benz J.P."/>
            <person name="Pilgard A."/>
        </authorList>
    </citation>
    <scope>NUCLEOTIDE SEQUENCE</scope>
    <source>
        <strain evidence="2">FPRL280</strain>
    </source>
</reference>
<feature type="compositionally biased region" description="Low complexity" evidence="1">
    <location>
        <begin position="225"/>
        <end position="237"/>
    </location>
</feature>
<organism evidence="2 3">
    <name type="scientific">Rhodonia placenta</name>
    <dbReference type="NCBI Taxonomy" id="104341"/>
    <lineage>
        <taxon>Eukaryota</taxon>
        <taxon>Fungi</taxon>
        <taxon>Dikarya</taxon>
        <taxon>Basidiomycota</taxon>
        <taxon>Agaricomycotina</taxon>
        <taxon>Agaricomycetes</taxon>
        <taxon>Polyporales</taxon>
        <taxon>Adustoporiaceae</taxon>
        <taxon>Rhodonia</taxon>
    </lineage>
</organism>
<reference evidence="2" key="1">
    <citation type="submission" date="2020-11" db="EMBL/GenBank/DDBJ databases">
        <authorList>
            <person name="Koelle M."/>
            <person name="Horta M.A.C."/>
            <person name="Nowrousian M."/>
            <person name="Ohm R.A."/>
            <person name="Benz P."/>
            <person name="Pilgard A."/>
        </authorList>
    </citation>
    <scope>NUCLEOTIDE SEQUENCE</scope>
    <source>
        <strain evidence="2">FPRL280</strain>
    </source>
</reference>
<comment type="caution">
    <text evidence="2">The sequence shown here is derived from an EMBL/GenBank/DDBJ whole genome shotgun (WGS) entry which is preliminary data.</text>
</comment>
<evidence type="ECO:0000313" key="2">
    <source>
        <dbReference type="EMBL" id="KAF9805320.1"/>
    </source>
</evidence>
<evidence type="ECO:0000313" key="3">
    <source>
        <dbReference type="Proteomes" id="UP000639403"/>
    </source>
</evidence>